<comment type="catalytic activity">
    <reaction evidence="9 10">
        <text>a long-chain fatty acyl-CoA + 2 NADPH + 2 H(+) = a long-chain primary fatty alcohol + 2 NADP(+) + CoA</text>
        <dbReference type="Rhea" id="RHEA:52716"/>
        <dbReference type="ChEBI" id="CHEBI:15378"/>
        <dbReference type="ChEBI" id="CHEBI:57287"/>
        <dbReference type="ChEBI" id="CHEBI:57783"/>
        <dbReference type="ChEBI" id="CHEBI:58349"/>
        <dbReference type="ChEBI" id="CHEBI:77396"/>
        <dbReference type="ChEBI" id="CHEBI:83139"/>
        <dbReference type="EC" id="1.2.1.84"/>
    </reaction>
</comment>
<keyword evidence="8 10" id="KW-0472">Membrane</keyword>
<evidence type="ECO:0000313" key="13">
    <source>
        <dbReference type="EnsemblMetazoa" id="XP_050515400.1"/>
    </source>
</evidence>
<dbReference type="InterPro" id="IPR026055">
    <property type="entry name" value="FAR"/>
</dbReference>
<dbReference type="CDD" id="cd05236">
    <property type="entry name" value="FAR-N_SDR_e"/>
    <property type="match status" value="1"/>
</dbReference>
<dbReference type="EnsemblMetazoa" id="XM_050659443.1">
    <property type="protein sequence ID" value="XP_050515400.1"/>
    <property type="gene ID" value="LOC126890474"/>
</dbReference>
<keyword evidence="5 10" id="KW-0521">NADP</keyword>
<evidence type="ECO:0000256" key="10">
    <source>
        <dbReference type="RuleBase" id="RU363097"/>
    </source>
</evidence>
<gene>
    <name evidence="15" type="primary">LOC114340874</name>
</gene>
<organism evidence="15">
    <name type="scientific">Diabrotica virgifera virgifera</name>
    <name type="common">western corn rootworm</name>
    <dbReference type="NCBI Taxonomy" id="50390"/>
    <lineage>
        <taxon>Eukaryota</taxon>
        <taxon>Metazoa</taxon>
        <taxon>Ecdysozoa</taxon>
        <taxon>Arthropoda</taxon>
        <taxon>Hexapoda</taxon>
        <taxon>Insecta</taxon>
        <taxon>Pterygota</taxon>
        <taxon>Neoptera</taxon>
        <taxon>Endopterygota</taxon>
        <taxon>Coleoptera</taxon>
        <taxon>Polyphaga</taxon>
        <taxon>Cucujiformia</taxon>
        <taxon>Chrysomeloidea</taxon>
        <taxon>Chrysomelidae</taxon>
        <taxon>Galerucinae</taxon>
        <taxon>Diabroticina</taxon>
        <taxon>Diabroticites</taxon>
        <taxon>Diabrotica</taxon>
    </lineage>
</organism>
<dbReference type="SUPFAM" id="SSF51735">
    <property type="entry name" value="NAD(P)-binding Rossmann-fold domains"/>
    <property type="match status" value="1"/>
</dbReference>
<evidence type="ECO:0000256" key="1">
    <source>
        <dbReference type="ARBA" id="ARBA00004141"/>
    </source>
</evidence>
<dbReference type="PANTHER" id="PTHR11011:SF24">
    <property type="entry name" value="FATTY ACYL-COA REDUCTASE"/>
    <property type="match status" value="1"/>
</dbReference>
<dbReference type="Pfam" id="PF07993">
    <property type="entry name" value="NAD_binding_4"/>
    <property type="match status" value="1"/>
</dbReference>
<accession>A0A6P7GQF4</accession>
<keyword evidence="4 10" id="KW-0812">Transmembrane</keyword>
<dbReference type="GO" id="GO:0016020">
    <property type="term" value="C:membrane"/>
    <property type="evidence" value="ECO:0007669"/>
    <property type="project" value="UniProtKB-SubCell"/>
</dbReference>
<comment type="function">
    <text evidence="10">Catalyzes the reduction of fatty acyl-CoA to fatty alcohols.</text>
</comment>
<feature type="domain" description="Thioester reductase (TE)" evidence="12">
    <location>
        <begin position="14"/>
        <end position="285"/>
    </location>
</feature>
<keyword evidence="6 10" id="KW-1133">Transmembrane helix</keyword>
<feature type="transmembrane region" description="Helical" evidence="10">
    <location>
        <begin position="466"/>
        <end position="487"/>
    </location>
</feature>
<evidence type="ECO:0000256" key="6">
    <source>
        <dbReference type="ARBA" id="ARBA00022989"/>
    </source>
</evidence>
<feature type="transmembrane region" description="Helical" evidence="10">
    <location>
        <begin position="386"/>
        <end position="404"/>
    </location>
</feature>
<dbReference type="InterPro" id="IPR036291">
    <property type="entry name" value="NAD(P)-bd_dom_sf"/>
</dbReference>
<dbReference type="GO" id="GO:0102965">
    <property type="term" value="F:alcohol-forming long-chain fatty acyl-CoA reductase activity"/>
    <property type="evidence" value="ECO:0007669"/>
    <property type="project" value="UniProtKB-EC"/>
</dbReference>
<dbReference type="InterPro" id="IPR013120">
    <property type="entry name" value="FAR_NAD-bd"/>
</dbReference>
<evidence type="ECO:0000256" key="9">
    <source>
        <dbReference type="ARBA" id="ARBA00052530"/>
    </source>
</evidence>
<reference evidence="15" key="1">
    <citation type="submission" date="2025-04" db="UniProtKB">
        <authorList>
            <consortium name="RefSeq"/>
        </authorList>
    </citation>
    <scope>IDENTIFICATION</scope>
    <source>
        <tissue evidence="15">Whole insect</tissue>
    </source>
</reference>
<evidence type="ECO:0000256" key="8">
    <source>
        <dbReference type="ARBA" id="ARBA00023136"/>
    </source>
</evidence>
<evidence type="ECO:0000256" key="7">
    <source>
        <dbReference type="ARBA" id="ARBA00023098"/>
    </source>
</evidence>
<comment type="subcellular location">
    <subcellularLocation>
        <location evidence="1">Membrane</location>
        <topology evidence="1">Multi-pass membrane protein</topology>
    </subcellularLocation>
</comment>
<proteinExistence type="inferred from homology"/>
<keyword evidence="14" id="KW-1185">Reference proteome</keyword>
<evidence type="ECO:0000256" key="2">
    <source>
        <dbReference type="ARBA" id="ARBA00005928"/>
    </source>
</evidence>
<dbReference type="CDD" id="cd09071">
    <property type="entry name" value="FAR_C"/>
    <property type="match status" value="1"/>
</dbReference>
<sequence>MLIAEYFTGKHIFITGGTGFMGKVLIEKLLRSCPTVGNIYILIREKKGRSIQERIESMQNLPIFQLLKKTNPDAFKKMIPIRGDVTDVDLGLSADDRKMLIENVNIIYHSAASVRFDDFLKDAILINIRGTREVAQLALETKNLDFFLHVSTTFCNTDKVVVEEKLYPPHGDWRATIRLAEECDEALLCALSEKYIRPLPNTYTFAKSLAEHVVNDMCFGKVPVVIARPSVVVSTLTEPIEGWNANFNGPVGLLVAGGKGILRTTFGNPVETSDYIPVDLAIKVIIMATVRYGGIVRESESIEVLNLAQGNIARLTLGELVQMGRKLILDTPFSTIMWYPRFSITNCWYNFYIQTVLFHMVPAFFVDLMLRLVGKKPMMFSLQRKIYIANMILQPFLSFTWIFLNDKATALRHSVTEEGFTADLDAMDKERVYDYFRKSKWGAALYILKEDFDFTRRKSRKNLRRLWYLDIAAKLILFCFLVWILTFKLQIISRVFIAVQNYYTNL</sequence>
<evidence type="ECO:0000256" key="5">
    <source>
        <dbReference type="ARBA" id="ARBA00022857"/>
    </source>
</evidence>
<keyword evidence="7 10" id="KW-0443">Lipid metabolism</keyword>
<dbReference type="Proteomes" id="UP001652700">
    <property type="component" value="Unplaced"/>
</dbReference>
<name>A0A6P7GQF4_DIAVI</name>
<evidence type="ECO:0000256" key="4">
    <source>
        <dbReference type="ARBA" id="ARBA00022692"/>
    </source>
</evidence>
<feature type="transmembrane region" description="Helical" evidence="10">
    <location>
        <begin position="351"/>
        <end position="374"/>
    </location>
</feature>
<evidence type="ECO:0000259" key="11">
    <source>
        <dbReference type="Pfam" id="PF03015"/>
    </source>
</evidence>
<dbReference type="GO" id="GO:0080019">
    <property type="term" value="F:alcohol-forming very long-chain fatty acyl-CoA reductase activity"/>
    <property type="evidence" value="ECO:0007669"/>
    <property type="project" value="InterPro"/>
</dbReference>
<evidence type="ECO:0000313" key="14">
    <source>
        <dbReference type="Proteomes" id="UP001652700"/>
    </source>
</evidence>
<keyword evidence="10" id="KW-0560">Oxidoreductase</keyword>
<comment type="similarity">
    <text evidence="2 10">Belongs to the fatty acyl-CoA reductase family.</text>
</comment>
<keyword evidence="3 10" id="KW-0444">Lipid biosynthesis</keyword>
<dbReference type="RefSeq" id="XP_028147453.1">
    <property type="nucleotide sequence ID" value="XM_028291652.1"/>
</dbReference>
<dbReference type="AlphaFoldDB" id="A0A6P7GQF4"/>
<dbReference type="GO" id="GO:0005777">
    <property type="term" value="C:peroxisome"/>
    <property type="evidence" value="ECO:0007669"/>
    <property type="project" value="TreeGrafter"/>
</dbReference>
<dbReference type="OrthoDB" id="429813at2759"/>
<reference evidence="13" key="2">
    <citation type="submission" date="2025-05" db="UniProtKB">
        <authorList>
            <consortium name="EnsemblMetazoa"/>
        </authorList>
    </citation>
    <scope>IDENTIFICATION</scope>
</reference>
<dbReference type="InterPro" id="IPR033640">
    <property type="entry name" value="FAR_C"/>
</dbReference>
<evidence type="ECO:0000259" key="12">
    <source>
        <dbReference type="Pfam" id="PF07993"/>
    </source>
</evidence>
<dbReference type="PANTHER" id="PTHR11011">
    <property type="entry name" value="MALE STERILITY PROTEIN 2-RELATED"/>
    <property type="match status" value="1"/>
</dbReference>
<evidence type="ECO:0000256" key="3">
    <source>
        <dbReference type="ARBA" id="ARBA00022516"/>
    </source>
</evidence>
<dbReference type="Gene3D" id="3.40.50.720">
    <property type="entry name" value="NAD(P)-binding Rossmann-like Domain"/>
    <property type="match status" value="1"/>
</dbReference>
<dbReference type="Pfam" id="PF03015">
    <property type="entry name" value="Sterile"/>
    <property type="match status" value="1"/>
</dbReference>
<dbReference type="FunCoup" id="A0A6P7GQF4">
    <property type="interactions" value="65"/>
</dbReference>
<dbReference type="EC" id="1.2.1.84" evidence="10"/>
<evidence type="ECO:0000313" key="15">
    <source>
        <dbReference type="RefSeq" id="XP_028147453.1"/>
    </source>
</evidence>
<dbReference type="FunFam" id="3.40.50.720:FF:000143">
    <property type="entry name" value="Fatty acyl-CoA reductase"/>
    <property type="match status" value="1"/>
</dbReference>
<protein>
    <recommendedName>
        <fullName evidence="10">Fatty acyl-CoA reductase</fullName>
        <ecNumber evidence="10">1.2.1.84</ecNumber>
    </recommendedName>
</protein>
<dbReference type="InParanoid" id="A0A6P7GQF4"/>
<feature type="domain" description="Fatty acyl-CoA reductase C-terminal" evidence="11">
    <location>
        <begin position="358"/>
        <end position="450"/>
    </location>
</feature>
<dbReference type="GO" id="GO:0035336">
    <property type="term" value="P:long-chain fatty-acyl-CoA metabolic process"/>
    <property type="evidence" value="ECO:0007669"/>
    <property type="project" value="TreeGrafter"/>
</dbReference>